<dbReference type="RefSeq" id="WP_220195840.1">
    <property type="nucleotide sequence ID" value="NZ_BNJF01000002.1"/>
</dbReference>
<evidence type="ECO:0000256" key="1">
    <source>
        <dbReference type="SAM" id="MobiDB-lite"/>
    </source>
</evidence>
<feature type="transmembrane region" description="Helical" evidence="2">
    <location>
        <begin position="114"/>
        <end position="135"/>
    </location>
</feature>
<protein>
    <recommendedName>
        <fullName evidence="5">DoxX family protein</fullName>
    </recommendedName>
</protein>
<feature type="region of interest" description="Disordered" evidence="1">
    <location>
        <begin position="240"/>
        <end position="285"/>
    </location>
</feature>
<feature type="transmembrane region" description="Helical" evidence="2">
    <location>
        <begin position="88"/>
        <end position="107"/>
    </location>
</feature>
<comment type="caution">
    <text evidence="3">The sequence shown here is derived from an EMBL/GenBank/DDBJ whole genome shotgun (WGS) entry which is preliminary data.</text>
</comment>
<dbReference type="Proteomes" id="UP000612362">
    <property type="component" value="Unassembled WGS sequence"/>
</dbReference>
<dbReference type="EMBL" id="BNJF01000002">
    <property type="protein sequence ID" value="GHO46464.1"/>
    <property type="molecule type" value="Genomic_DNA"/>
</dbReference>
<evidence type="ECO:0000313" key="3">
    <source>
        <dbReference type="EMBL" id="GHO46464.1"/>
    </source>
</evidence>
<name>A0A8J3I862_9CHLR</name>
<evidence type="ECO:0000256" key="2">
    <source>
        <dbReference type="SAM" id="Phobius"/>
    </source>
</evidence>
<dbReference type="AlphaFoldDB" id="A0A8J3I862"/>
<keyword evidence="2" id="KW-1133">Transmembrane helix</keyword>
<organism evidence="3 4">
    <name type="scientific">Ktedonospora formicarum</name>
    <dbReference type="NCBI Taxonomy" id="2778364"/>
    <lineage>
        <taxon>Bacteria</taxon>
        <taxon>Bacillati</taxon>
        <taxon>Chloroflexota</taxon>
        <taxon>Ktedonobacteria</taxon>
        <taxon>Ktedonobacterales</taxon>
        <taxon>Ktedonobacteraceae</taxon>
        <taxon>Ktedonospora</taxon>
    </lineage>
</organism>
<feature type="transmembrane region" description="Helical" evidence="2">
    <location>
        <begin position="42"/>
        <end position="59"/>
    </location>
</feature>
<keyword evidence="2" id="KW-0472">Membrane</keyword>
<gene>
    <name evidence="3" type="ORF">KSX_46270</name>
</gene>
<feature type="transmembrane region" description="Helical" evidence="2">
    <location>
        <begin position="155"/>
        <end position="173"/>
    </location>
</feature>
<evidence type="ECO:0000313" key="4">
    <source>
        <dbReference type="Proteomes" id="UP000612362"/>
    </source>
</evidence>
<proteinExistence type="predicted"/>
<sequence length="285" mass="31981">MKKAPSRMFEFIQSSRQEHIEPTPLPYYLSPLKLWRVRGINAIRSIFGLLWLINAWFAWQPGFLTGITGHAVEMLPEQPFLMANWTRLWLDLLNLNPSLFSWLIALLETSIGLGLLLGAFTNLACVVGLFLSLFLWSTAEGLVLPYDTVSLGASLTYALVFCGLILGNAGYPLGLDRTISPKLGIFYFLASGPEKPAHKRKNKIYIHQGILQDPYNQIFWLPPRGSDQIKTQNLPVAHSLTSDVTTSEARSNTNTQSRLNAIRGQRLSPMKNSSNGPKKPIKQFR</sequence>
<keyword evidence="2" id="KW-0812">Transmembrane</keyword>
<evidence type="ECO:0008006" key="5">
    <source>
        <dbReference type="Google" id="ProtNLM"/>
    </source>
</evidence>
<feature type="compositionally biased region" description="Polar residues" evidence="1">
    <location>
        <begin position="240"/>
        <end position="259"/>
    </location>
</feature>
<accession>A0A8J3I862</accession>
<keyword evidence="4" id="KW-1185">Reference proteome</keyword>
<reference evidence="3" key="1">
    <citation type="submission" date="2020-10" db="EMBL/GenBank/DDBJ databases">
        <title>Taxonomic study of unclassified bacteria belonging to the class Ktedonobacteria.</title>
        <authorList>
            <person name="Yabe S."/>
            <person name="Wang C.M."/>
            <person name="Zheng Y."/>
            <person name="Sakai Y."/>
            <person name="Cavaletti L."/>
            <person name="Monciardini P."/>
            <person name="Donadio S."/>
        </authorList>
    </citation>
    <scope>NUCLEOTIDE SEQUENCE</scope>
    <source>
        <strain evidence="3">SOSP1-1</strain>
    </source>
</reference>